<dbReference type="PROSITE" id="PS00588">
    <property type="entry name" value="FLAGELLA_BB_ROD"/>
    <property type="match status" value="1"/>
</dbReference>
<feature type="domain" description="Flagellar hook-associated protein FlgK helical" evidence="9">
    <location>
        <begin position="93"/>
        <end position="327"/>
    </location>
</feature>
<evidence type="ECO:0000256" key="4">
    <source>
        <dbReference type="ARBA" id="ARBA00016244"/>
    </source>
</evidence>
<reference evidence="11" key="1">
    <citation type="journal article" date="2019" name="Int. J. Syst. Evol. Microbiol.">
        <title>The Global Catalogue of Microorganisms (GCM) 10K type strain sequencing project: providing services to taxonomists for standard genome sequencing and annotation.</title>
        <authorList>
            <consortium name="The Broad Institute Genomics Platform"/>
            <consortium name="The Broad Institute Genome Sequencing Center for Infectious Disease"/>
            <person name="Wu L."/>
            <person name="Ma J."/>
        </authorList>
    </citation>
    <scope>NUCLEOTIDE SEQUENCE [LARGE SCALE GENOMIC DNA]</scope>
    <source>
        <strain evidence="11">JCM 17555</strain>
    </source>
</reference>
<evidence type="ECO:0000313" key="11">
    <source>
        <dbReference type="Proteomes" id="UP001501337"/>
    </source>
</evidence>
<dbReference type="Pfam" id="PF22638">
    <property type="entry name" value="FlgK_D1"/>
    <property type="match status" value="1"/>
</dbReference>
<organism evidence="10 11">
    <name type="scientific">Allohahella marinimesophila</name>
    <dbReference type="NCBI Taxonomy" id="1054972"/>
    <lineage>
        <taxon>Bacteria</taxon>
        <taxon>Pseudomonadati</taxon>
        <taxon>Pseudomonadota</taxon>
        <taxon>Gammaproteobacteria</taxon>
        <taxon>Oceanospirillales</taxon>
        <taxon>Hahellaceae</taxon>
        <taxon>Allohahella</taxon>
    </lineage>
</organism>
<comment type="subcellular location">
    <subcellularLocation>
        <location evidence="1">Bacterial flagellum</location>
    </subcellularLocation>
    <subcellularLocation>
        <location evidence="2">Secreted</location>
    </subcellularLocation>
</comment>
<dbReference type="PRINTS" id="PR01005">
    <property type="entry name" value="FLGHOOKAP1"/>
</dbReference>
<evidence type="ECO:0000256" key="6">
    <source>
        <dbReference type="ARBA" id="ARBA00023143"/>
    </source>
</evidence>
<name>A0ABP7NTR0_9GAMM</name>
<keyword evidence="5" id="KW-0964">Secreted</keyword>
<evidence type="ECO:0000256" key="5">
    <source>
        <dbReference type="ARBA" id="ARBA00022525"/>
    </source>
</evidence>
<dbReference type="NCBIfam" id="TIGR02492">
    <property type="entry name" value="flgK_ends"/>
    <property type="match status" value="1"/>
</dbReference>
<dbReference type="Pfam" id="PF06429">
    <property type="entry name" value="Flg_bbr_C"/>
    <property type="match status" value="1"/>
</dbReference>
<accession>A0ABP7NTR0</accession>
<evidence type="ECO:0000259" key="9">
    <source>
        <dbReference type="Pfam" id="PF22638"/>
    </source>
</evidence>
<sequence>MAGSLLNIGLSGVLAHQTALRVTGNNVANANTEGYTRQRAEFDQLGGQFTGAGYLGSGAQITDIQRLTDSYLQTQVRSDTSVSAEIGIVAENLEQINNLLADPRTGISPALSDFFGALQIAAEDPSSVPARQELLSQSNRLVDRFRLINDRLTAQSSSVETSIRSQVEDVNGLAAAIAETNRSIVSAKGAASGSQPNDLLDKRDMLIKELATKVSINVIPQDDGQLNVFIGKGQALVMGSSSSSIVARKNEDDPNSLEIAIGKEGRFVQITREITGGELGGLIRFREAVLEPAQNNLGRLAISIADRVNDQHQQGMTLENQFGGLYFNDVNSEEAMLARVVGNAANAQPNDRIVSVRIEDTTALKTRDYAIEFTGPGRDDLVVKDATTGATITRTSLGGLYPAKLELDGMAIQFESGSFQPGDRFLIQPTRSGISGLGLVVDRVEDLALAAPIRTESQKSNTGSATISQGSMVGNRSLNTNELLPGFASPAELTPPLVVRFLNETTYEVLDNSDPANPQPLSPPLSNQRYVPGIRNELFSSDPFAVQVAADGTSIGVIQPPQALSLTTPPALLNNGYGAQTISIEGRNPETGAITTFPTVNVPANSTAGNIAAALNGTPGIKASAFTDLQLSNFNDGGTPGSAALRVTIAGTNGQPPYSFEASFADPVADSPAAIADAINADEGMKSLGIVALSDGTSLSLRSTDGRNIQVGLTGAAADGDSVQLTSAGTAVPQTLNNNEEAVVGGQLDVVLEDGLRLRGSNNAIFTPTPATETAFRGFMTSISGTPAKGDAFTIAYNSDGFGDNRNALALLGLEAGGFVGPGKDSFNGAYASFVSSIGAQTNEARADAEAASSLLTQSEGRLDAVAGVNLDEEAAKLIQFQQAYNANAQIVSVARELFDTLLGAVR</sequence>
<dbReference type="EMBL" id="BAABBO010000005">
    <property type="protein sequence ID" value="GAA3953804.1"/>
    <property type="molecule type" value="Genomic_DNA"/>
</dbReference>
<comment type="similarity">
    <text evidence="3">Belongs to the flagella basal body rod proteins family.</text>
</comment>
<dbReference type="Proteomes" id="UP001501337">
    <property type="component" value="Unassembled WGS sequence"/>
</dbReference>
<dbReference type="InterPro" id="IPR002371">
    <property type="entry name" value="FlgK"/>
</dbReference>
<evidence type="ECO:0000259" key="7">
    <source>
        <dbReference type="Pfam" id="PF00460"/>
    </source>
</evidence>
<dbReference type="InterPro" id="IPR053927">
    <property type="entry name" value="FlgK_helical"/>
</dbReference>
<dbReference type="RefSeq" id="WP_344804081.1">
    <property type="nucleotide sequence ID" value="NZ_BAABBO010000005.1"/>
</dbReference>
<keyword evidence="11" id="KW-1185">Reference proteome</keyword>
<comment type="caution">
    <text evidence="10">The sequence shown here is derived from an EMBL/GenBank/DDBJ whole genome shotgun (WGS) entry which is preliminary data.</text>
</comment>
<evidence type="ECO:0000256" key="1">
    <source>
        <dbReference type="ARBA" id="ARBA00004365"/>
    </source>
</evidence>
<gene>
    <name evidence="10" type="ORF">GCM10022278_10740</name>
</gene>
<dbReference type="PANTHER" id="PTHR30033">
    <property type="entry name" value="FLAGELLAR HOOK-ASSOCIATED PROTEIN 1"/>
    <property type="match status" value="1"/>
</dbReference>
<evidence type="ECO:0000259" key="8">
    <source>
        <dbReference type="Pfam" id="PF06429"/>
    </source>
</evidence>
<dbReference type="InterPro" id="IPR010930">
    <property type="entry name" value="Flg_bb/hook_C_dom"/>
</dbReference>
<protein>
    <recommendedName>
        <fullName evidence="4">Flagellar hook-associated protein 1</fullName>
    </recommendedName>
</protein>
<feature type="domain" description="Flagellar basal-body/hook protein C-terminal" evidence="8">
    <location>
        <begin position="867"/>
        <end position="903"/>
    </location>
</feature>
<keyword evidence="6" id="KW-0975">Bacterial flagellum</keyword>
<proteinExistence type="inferred from homology"/>
<dbReference type="Pfam" id="PF00460">
    <property type="entry name" value="Flg_bb_rod"/>
    <property type="match status" value="1"/>
</dbReference>
<dbReference type="InterPro" id="IPR001444">
    <property type="entry name" value="Flag_bb_rod_N"/>
</dbReference>
<evidence type="ECO:0000313" key="10">
    <source>
        <dbReference type="EMBL" id="GAA3953804.1"/>
    </source>
</evidence>
<evidence type="ECO:0000256" key="3">
    <source>
        <dbReference type="ARBA" id="ARBA00009677"/>
    </source>
</evidence>
<dbReference type="InterPro" id="IPR019776">
    <property type="entry name" value="Flagellar_basal_body_rod_CS"/>
</dbReference>
<feature type="domain" description="Flagellar basal body rod protein N-terminal" evidence="7">
    <location>
        <begin position="6"/>
        <end position="36"/>
    </location>
</feature>
<evidence type="ECO:0000256" key="2">
    <source>
        <dbReference type="ARBA" id="ARBA00004613"/>
    </source>
</evidence>
<dbReference type="PANTHER" id="PTHR30033:SF1">
    <property type="entry name" value="FLAGELLAR HOOK-ASSOCIATED PROTEIN 1"/>
    <property type="match status" value="1"/>
</dbReference>
<dbReference type="SUPFAM" id="SSF64518">
    <property type="entry name" value="Phase 1 flagellin"/>
    <property type="match status" value="2"/>
</dbReference>